<evidence type="ECO:0000259" key="7">
    <source>
        <dbReference type="Pfam" id="PF01545"/>
    </source>
</evidence>
<dbReference type="Gene3D" id="1.20.1510.10">
    <property type="entry name" value="Cation efflux protein transmembrane domain"/>
    <property type="match status" value="1"/>
</dbReference>
<comment type="caution">
    <text evidence="8">The sequence shown here is derived from an EMBL/GenBank/DDBJ whole genome shotgun (WGS) entry which is preliminary data.</text>
</comment>
<keyword evidence="5 6" id="KW-0472">Membrane</keyword>
<dbReference type="InterPro" id="IPR002524">
    <property type="entry name" value="Cation_efflux"/>
</dbReference>
<proteinExistence type="predicted"/>
<keyword evidence="2 6" id="KW-0812">Transmembrane</keyword>
<dbReference type="InterPro" id="IPR027469">
    <property type="entry name" value="Cation_efflux_TMD_sf"/>
</dbReference>
<keyword evidence="9" id="KW-1185">Reference proteome</keyword>
<keyword evidence="3" id="KW-0406">Ion transport</keyword>
<evidence type="ECO:0000256" key="4">
    <source>
        <dbReference type="ARBA" id="ARBA00022989"/>
    </source>
</evidence>
<evidence type="ECO:0000256" key="1">
    <source>
        <dbReference type="ARBA" id="ARBA00004141"/>
    </source>
</evidence>
<organism evidence="8 9">
    <name type="scientific">Qipengyuania qiaonensis</name>
    <dbReference type="NCBI Taxonomy" id="2867240"/>
    <lineage>
        <taxon>Bacteria</taxon>
        <taxon>Pseudomonadati</taxon>
        <taxon>Pseudomonadota</taxon>
        <taxon>Alphaproteobacteria</taxon>
        <taxon>Sphingomonadales</taxon>
        <taxon>Erythrobacteraceae</taxon>
        <taxon>Qipengyuania</taxon>
    </lineage>
</organism>
<feature type="transmembrane region" description="Helical" evidence="6">
    <location>
        <begin position="20"/>
        <end position="41"/>
    </location>
</feature>
<evidence type="ECO:0000313" key="9">
    <source>
        <dbReference type="Proteomes" id="UP000755104"/>
    </source>
</evidence>
<dbReference type="SUPFAM" id="SSF161111">
    <property type="entry name" value="Cation efflux protein transmembrane domain-like"/>
    <property type="match status" value="1"/>
</dbReference>
<keyword evidence="3" id="KW-0864">Zinc transport</keyword>
<keyword evidence="3" id="KW-0862">Zinc</keyword>
<comment type="subcellular location">
    <subcellularLocation>
        <location evidence="1">Membrane</location>
        <topology evidence="1">Multi-pass membrane protein</topology>
    </subcellularLocation>
</comment>
<evidence type="ECO:0000256" key="2">
    <source>
        <dbReference type="ARBA" id="ARBA00022692"/>
    </source>
</evidence>
<accession>A0ABS7J8B1</accession>
<evidence type="ECO:0000313" key="8">
    <source>
        <dbReference type="EMBL" id="MBX7482551.1"/>
    </source>
</evidence>
<dbReference type="Proteomes" id="UP000755104">
    <property type="component" value="Unassembled WGS sequence"/>
</dbReference>
<name>A0ABS7J8B1_9SPHN</name>
<dbReference type="RefSeq" id="WP_221557811.1">
    <property type="nucleotide sequence ID" value="NZ_JAIGNO010000004.1"/>
</dbReference>
<evidence type="ECO:0000256" key="3">
    <source>
        <dbReference type="ARBA" id="ARBA00022906"/>
    </source>
</evidence>
<evidence type="ECO:0000256" key="6">
    <source>
        <dbReference type="SAM" id="Phobius"/>
    </source>
</evidence>
<feature type="transmembrane region" description="Helical" evidence="6">
    <location>
        <begin position="109"/>
        <end position="129"/>
    </location>
</feature>
<feature type="transmembrane region" description="Helical" evidence="6">
    <location>
        <begin position="170"/>
        <end position="188"/>
    </location>
</feature>
<dbReference type="PANTHER" id="PTHR11562">
    <property type="entry name" value="CATION EFFLUX PROTEIN/ ZINC TRANSPORTER"/>
    <property type="match status" value="1"/>
</dbReference>
<dbReference type="EMBL" id="JAIGNO010000004">
    <property type="protein sequence ID" value="MBX7482551.1"/>
    <property type="molecule type" value="Genomic_DNA"/>
</dbReference>
<dbReference type="InterPro" id="IPR050681">
    <property type="entry name" value="CDF/SLC30A"/>
</dbReference>
<evidence type="ECO:0000256" key="5">
    <source>
        <dbReference type="ARBA" id="ARBA00023136"/>
    </source>
</evidence>
<gene>
    <name evidence="8" type="ORF">K3174_08410</name>
</gene>
<dbReference type="Pfam" id="PF01545">
    <property type="entry name" value="Cation_efflux"/>
    <property type="match status" value="1"/>
</dbReference>
<feature type="domain" description="Cation efflux protein transmembrane" evidence="7">
    <location>
        <begin position="20"/>
        <end position="195"/>
    </location>
</feature>
<feature type="transmembrane region" description="Helical" evidence="6">
    <location>
        <begin position="141"/>
        <end position="164"/>
    </location>
</feature>
<keyword evidence="4 6" id="KW-1133">Transmembrane helix</keyword>
<dbReference type="PANTHER" id="PTHR11562:SF17">
    <property type="entry name" value="RE54080P-RELATED"/>
    <property type="match status" value="1"/>
</dbReference>
<protein>
    <submittedName>
        <fullName evidence="8">Cation diffusion facilitator family transporter</fullName>
    </submittedName>
</protein>
<feature type="transmembrane region" description="Helical" evidence="6">
    <location>
        <begin position="53"/>
        <end position="70"/>
    </location>
</feature>
<reference evidence="8 9" key="1">
    <citation type="submission" date="2021-08" db="EMBL/GenBank/DDBJ databases">
        <title>Comparative Genomics Analysis of the Genus Qipengyuania Reveals Extensive Genetic Diversity and Metabolic Versatility, Including the Description of Fifteen Novel Species.</title>
        <authorList>
            <person name="Liu Y."/>
        </authorList>
    </citation>
    <scope>NUCLEOTIDE SEQUENCE [LARGE SCALE GENOMIC DNA]</scope>
    <source>
        <strain evidence="8 9">6D47A</strain>
    </source>
</reference>
<sequence length="201" mass="21116">MTDCGCSPPSLETDAQKRALWIALGVNAVMCFIETTTGVLFSSTGLIADGLDMLSDAAVYALALIAIGRSPRFKANAAMVSGVALLVLGFGLFVEVVRRSFDGGAPEGAGMIAVATVALIANIIVLRLLSRQRNDEVHLRAAWIFTRADVVANAAVILSGLAVLATGSRYFDLIVGAAIGLYVMREAFEIISNARRAQRAG</sequence>
<feature type="transmembrane region" description="Helical" evidence="6">
    <location>
        <begin position="77"/>
        <end position="97"/>
    </location>
</feature>
<dbReference type="NCBIfam" id="TIGR01297">
    <property type="entry name" value="CDF"/>
    <property type="match status" value="1"/>
</dbReference>
<keyword evidence="3" id="KW-0813">Transport</keyword>
<dbReference type="InterPro" id="IPR058533">
    <property type="entry name" value="Cation_efflux_TM"/>
</dbReference>